<evidence type="ECO:0000256" key="4">
    <source>
        <dbReference type="ARBA" id="ARBA00022679"/>
    </source>
</evidence>
<keyword evidence="3" id="KW-0444">Lipid biosynthesis</keyword>
<proteinExistence type="inferred from homology"/>
<keyword evidence="6 12" id="KW-1133">Transmembrane helix</keyword>
<evidence type="ECO:0000256" key="7">
    <source>
        <dbReference type="ARBA" id="ARBA00023098"/>
    </source>
</evidence>
<evidence type="ECO:0000256" key="5">
    <source>
        <dbReference type="ARBA" id="ARBA00022692"/>
    </source>
</evidence>
<organism evidence="13 14">
    <name type="scientific">Agrococcus sediminis</name>
    <dbReference type="NCBI Taxonomy" id="2599924"/>
    <lineage>
        <taxon>Bacteria</taxon>
        <taxon>Bacillati</taxon>
        <taxon>Actinomycetota</taxon>
        <taxon>Actinomycetes</taxon>
        <taxon>Micrococcales</taxon>
        <taxon>Microbacteriaceae</taxon>
        <taxon>Agrococcus</taxon>
    </lineage>
</organism>
<accession>A0A5M8QD23</accession>
<evidence type="ECO:0000256" key="6">
    <source>
        <dbReference type="ARBA" id="ARBA00022989"/>
    </source>
</evidence>
<evidence type="ECO:0000256" key="8">
    <source>
        <dbReference type="ARBA" id="ARBA00023136"/>
    </source>
</evidence>
<name>A0A5M8QD23_9MICO</name>
<dbReference type="InterPro" id="IPR043130">
    <property type="entry name" value="CDP-OH_PTrfase_TM_dom"/>
</dbReference>
<dbReference type="UniPathway" id="UPA00085"/>
<evidence type="ECO:0000256" key="3">
    <source>
        <dbReference type="ARBA" id="ARBA00022516"/>
    </source>
</evidence>
<evidence type="ECO:0000256" key="11">
    <source>
        <dbReference type="RuleBase" id="RU003750"/>
    </source>
</evidence>
<dbReference type="AlphaFoldDB" id="A0A5M8QD23"/>
<comment type="subcellular location">
    <subcellularLocation>
        <location evidence="1">Membrane</location>
        <topology evidence="1">Multi-pass membrane protein</topology>
    </subcellularLocation>
</comment>
<feature type="transmembrane region" description="Helical" evidence="12">
    <location>
        <begin position="21"/>
        <end position="42"/>
    </location>
</feature>
<dbReference type="Gene3D" id="1.20.120.1760">
    <property type="match status" value="1"/>
</dbReference>
<dbReference type="GO" id="GO:0008444">
    <property type="term" value="F:CDP-diacylglycerol-glycerol-3-phosphate 3-phosphatidyltransferase activity"/>
    <property type="evidence" value="ECO:0007669"/>
    <property type="project" value="InterPro"/>
</dbReference>
<feature type="transmembrane region" description="Helical" evidence="12">
    <location>
        <begin position="165"/>
        <end position="186"/>
    </location>
</feature>
<protein>
    <submittedName>
        <fullName evidence="13">CDP-alcohol phosphatidyltransferase family protein</fullName>
    </submittedName>
</protein>
<feature type="transmembrane region" description="Helical" evidence="12">
    <location>
        <begin position="140"/>
        <end position="159"/>
    </location>
</feature>
<dbReference type="EMBL" id="VOIR01000014">
    <property type="protein sequence ID" value="KAA6432923.1"/>
    <property type="molecule type" value="Genomic_DNA"/>
</dbReference>
<gene>
    <name evidence="13" type="ORF">FQ330_08110</name>
</gene>
<dbReference type="InterPro" id="IPR050324">
    <property type="entry name" value="CDP-alcohol_PTase-I"/>
</dbReference>
<reference evidence="13 14" key="1">
    <citation type="submission" date="2019-08" db="EMBL/GenBank/DDBJ databases">
        <title>Agrococcus lahaulensis sp. nov., isolated from a cold desert of the Indian Himalayas.</title>
        <authorList>
            <person name="Qu J.H."/>
        </authorList>
    </citation>
    <scope>NUCLEOTIDE SEQUENCE [LARGE SCALE GENOMIC DNA]</scope>
    <source>
        <strain evidence="13 14">NS18</strain>
    </source>
</reference>
<evidence type="ECO:0000256" key="12">
    <source>
        <dbReference type="SAM" id="Phobius"/>
    </source>
</evidence>
<evidence type="ECO:0000256" key="1">
    <source>
        <dbReference type="ARBA" id="ARBA00004141"/>
    </source>
</evidence>
<feature type="transmembrane region" description="Helical" evidence="12">
    <location>
        <begin position="106"/>
        <end position="128"/>
    </location>
</feature>
<dbReference type="PANTHER" id="PTHR14269">
    <property type="entry name" value="CDP-DIACYLGLYCEROL--GLYCEROL-3-PHOSPHATE 3-PHOSPHATIDYLTRANSFERASE-RELATED"/>
    <property type="match status" value="1"/>
</dbReference>
<comment type="caution">
    <text evidence="13">The sequence shown here is derived from an EMBL/GenBank/DDBJ whole genome shotgun (WGS) entry which is preliminary data.</text>
</comment>
<dbReference type="Pfam" id="PF01066">
    <property type="entry name" value="CDP-OH_P_transf"/>
    <property type="match status" value="1"/>
</dbReference>
<keyword evidence="8 12" id="KW-0472">Membrane</keyword>
<dbReference type="InterPro" id="IPR048254">
    <property type="entry name" value="CDP_ALCOHOL_P_TRANSF_CS"/>
</dbReference>
<evidence type="ECO:0000256" key="9">
    <source>
        <dbReference type="ARBA" id="ARBA00023209"/>
    </source>
</evidence>
<dbReference type="PROSITE" id="PS00379">
    <property type="entry name" value="CDP_ALCOHOL_P_TRANSF"/>
    <property type="match status" value="1"/>
</dbReference>
<dbReference type="OrthoDB" id="9796672at2"/>
<keyword evidence="10" id="KW-1208">Phospholipid metabolism</keyword>
<keyword evidence="9" id="KW-0594">Phospholipid biosynthesis</keyword>
<dbReference type="InterPro" id="IPR000462">
    <property type="entry name" value="CDP-OH_P_trans"/>
</dbReference>
<sequence>MAPAPARERDPDDPYFTRVLTLPNAITLARLLLLAPVCWLIVAGADGSWLPVVLLALWASTDWIDGVLARAMDQTSRVGEVMDPVADRIGIIGVTLSLAIAGAVDWWILAVIAGVDVIAVAFAGRAAHDGSIHVSWLGKVRTALMLTAVVLLLVGHTVLPWVTPIAMTLMLLGLGLHVIACVDYILQARRLRRVQTGALARPATGDAHAQDDTEEAR</sequence>
<evidence type="ECO:0000313" key="13">
    <source>
        <dbReference type="EMBL" id="KAA6432923.1"/>
    </source>
</evidence>
<dbReference type="GO" id="GO:0016020">
    <property type="term" value="C:membrane"/>
    <property type="evidence" value="ECO:0007669"/>
    <property type="project" value="UniProtKB-SubCell"/>
</dbReference>
<keyword evidence="5 12" id="KW-0812">Transmembrane</keyword>
<evidence type="ECO:0000256" key="2">
    <source>
        <dbReference type="ARBA" id="ARBA00010441"/>
    </source>
</evidence>
<comment type="similarity">
    <text evidence="2 11">Belongs to the CDP-alcohol phosphatidyltransferase class-I family.</text>
</comment>
<dbReference type="Proteomes" id="UP000323221">
    <property type="component" value="Unassembled WGS sequence"/>
</dbReference>
<evidence type="ECO:0000313" key="14">
    <source>
        <dbReference type="Proteomes" id="UP000323221"/>
    </source>
</evidence>
<evidence type="ECO:0000256" key="10">
    <source>
        <dbReference type="ARBA" id="ARBA00023264"/>
    </source>
</evidence>
<keyword evidence="4 11" id="KW-0808">Transferase</keyword>
<dbReference type="GO" id="GO:0046474">
    <property type="term" value="P:glycerophospholipid biosynthetic process"/>
    <property type="evidence" value="ECO:0007669"/>
    <property type="project" value="TreeGrafter"/>
</dbReference>
<dbReference type="PANTHER" id="PTHR14269:SF62">
    <property type="entry name" value="CDP-DIACYLGLYCEROL--GLYCEROL-3-PHOSPHATE 3-PHOSPHATIDYLTRANSFERASE 1, CHLOROPLASTIC"/>
    <property type="match status" value="1"/>
</dbReference>
<keyword evidence="7" id="KW-0443">Lipid metabolism</keyword>
<keyword evidence="14" id="KW-1185">Reference proteome</keyword>
<dbReference type="PIRSF" id="PIRSF000847">
    <property type="entry name" value="Phos_ph_gly_syn"/>
    <property type="match status" value="1"/>
</dbReference>
<dbReference type="InterPro" id="IPR004570">
    <property type="entry name" value="Phosphatidylglycerol_P_synth"/>
</dbReference>
<dbReference type="RefSeq" id="WP_146356633.1">
    <property type="nucleotide sequence ID" value="NZ_VOIR01000014.1"/>
</dbReference>